<dbReference type="Gene3D" id="3.90.190.20">
    <property type="entry name" value="Mur ligase, C-terminal domain"/>
    <property type="match status" value="1"/>
</dbReference>
<dbReference type="EC" id="6.3.2.9" evidence="7 8"/>
<evidence type="ECO:0000256" key="5">
    <source>
        <dbReference type="ARBA" id="ARBA00022741"/>
    </source>
</evidence>
<dbReference type="SUPFAM" id="SSF53623">
    <property type="entry name" value="MurD-like peptide ligases, catalytic domain"/>
    <property type="match status" value="1"/>
</dbReference>
<dbReference type="Gene3D" id="3.40.50.720">
    <property type="entry name" value="NAD(P)-binding Rossmann-like Domain"/>
    <property type="match status" value="1"/>
</dbReference>
<comment type="subcellular location">
    <subcellularLocation>
        <location evidence="1 7 8">Cytoplasm</location>
    </subcellularLocation>
</comment>
<dbReference type="SUPFAM" id="SSF51984">
    <property type="entry name" value="MurCD N-terminal domain"/>
    <property type="match status" value="1"/>
</dbReference>
<dbReference type="InterPro" id="IPR004101">
    <property type="entry name" value="Mur_ligase_C"/>
</dbReference>
<keyword evidence="6 7" id="KW-0067">ATP-binding</keyword>
<dbReference type="SUPFAM" id="SSF53244">
    <property type="entry name" value="MurD-like peptide ligases, peptide-binding domain"/>
    <property type="match status" value="1"/>
</dbReference>
<dbReference type="GO" id="GO:0005737">
    <property type="term" value="C:cytoplasm"/>
    <property type="evidence" value="ECO:0007669"/>
    <property type="project" value="UniProtKB-SubCell"/>
</dbReference>
<dbReference type="UniPathway" id="UPA00219"/>
<evidence type="ECO:0000256" key="4">
    <source>
        <dbReference type="ARBA" id="ARBA00022598"/>
    </source>
</evidence>
<dbReference type="STRING" id="1453999.AW06_000520"/>
<dbReference type="GO" id="GO:0071555">
    <property type="term" value="P:cell wall organization"/>
    <property type="evidence" value="ECO:0007669"/>
    <property type="project" value="UniProtKB-KW"/>
</dbReference>
<evidence type="ECO:0000259" key="9">
    <source>
        <dbReference type="Pfam" id="PF02875"/>
    </source>
</evidence>
<evidence type="ECO:0000256" key="1">
    <source>
        <dbReference type="ARBA" id="ARBA00004496"/>
    </source>
</evidence>
<evidence type="ECO:0000256" key="8">
    <source>
        <dbReference type="RuleBase" id="RU003664"/>
    </source>
</evidence>
<reference evidence="11" key="1">
    <citation type="submission" date="2014-02" db="EMBL/GenBank/DDBJ databases">
        <title>Expanding our view of genomic diversity in Candidatus Accumulibacter clades.</title>
        <authorList>
            <person name="Skennerton C.T."/>
            <person name="Barr J.J."/>
            <person name="Slater F.R."/>
            <person name="Bond P.L."/>
            <person name="Tyson G.W."/>
        </authorList>
    </citation>
    <scope>NUCLEOTIDE SEQUENCE [LARGE SCALE GENOMIC DNA]</scope>
</reference>
<dbReference type="GO" id="GO:0008360">
    <property type="term" value="P:regulation of cell shape"/>
    <property type="evidence" value="ECO:0007669"/>
    <property type="project" value="UniProtKB-KW"/>
</dbReference>
<keyword evidence="7 8" id="KW-0961">Cell wall biogenesis/degradation</keyword>
<evidence type="ECO:0000256" key="2">
    <source>
        <dbReference type="ARBA" id="ARBA00004752"/>
    </source>
</evidence>
<dbReference type="PANTHER" id="PTHR43692">
    <property type="entry name" value="UDP-N-ACETYLMURAMOYLALANINE--D-GLUTAMATE LIGASE"/>
    <property type="match status" value="1"/>
</dbReference>
<dbReference type="NCBIfam" id="TIGR01087">
    <property type="entry name" value="murD"/>
    <property type="match status" value="1"/>
</dbReference>
<organism evidence="11 12">
    <name type="scientific">Candidatus Accumulibacter cognatus</name>
    <dbReference type="NCBI Taxonomy" id="2954383"/>
    <lineage>
        <taxon>Bacteria</taxon>
        <taxon>Pseudomonadati</taxon>
        <taxon>Pseudomonadota</taxon>
        <taxon>Betaproteobacteria</taxon>
        <taxon>Candidatus Accumulibacter</taxon>
    </lineage>
</organism>
<dbReference type="Pfam" id="PF02875">
    <property type="entry name" value="Mur_ligase_C"/>
    <property type="match status" value="1"/>
</dbReference>
<feature type="binding site" evidence="7">
    <location>
        <begin position="119"/>
        <end position="125"/>
    </location>
    <ligand>
        <name>ATP</name>
        <dbReference type="ChEBI" id="CHEBI:30616"/>
    </ligand>
</feature>
<comment type="similarity">
    <text evidence="7">Belongs to the MurCDEF family.</text>
</comment>
<comment type="pathway">
    <text evidence="2 7 8">Cell wall biogenesis; peptidoglycan biosynthesis.</text>
</comment>
<evidence type="ECO:0000256" key="6">
    <source>
        <dbReference type="ARBA" id="ARBA00022840"/>
    </source>
</evidence>
<keyword evidence="7 8" id="KW-0132">Cell division</keyword>
<dbReference type="Pfam" id="PF21799">
    <property type="entry name" value="MurD-like_N"/>
    <property type="match status" value="1"/>
</dbReference>
<keyword evidence="7 8" id="KW-0133">Cell shape</keyword>
<dbReference type="GO" id="GO:0051301">
    <property type="term" value="P:cell division"/>
    <property type="evidence" value="ECO:0007669"/>
    <property type="project" value="UniProtKB-KW"/>
</dbReference>
<keyword evidence="4 7" id="KW-0436">Ligase</keyword>
<keyword evidence="5 7" id="KW-0547">Nucleotide-binding</keyword>
<dbReference type="GO" id="GO:0008764">
    <property type="term" value="F:UDP-N-acetylmuramoylalanine-D-glutamate ligase activity"/>
    <property type="evidence" value="ECO:0007669"/>
    <property type="project" value="UniProtKB-UniRule"/>
</dbReference>
<keyword evidence="12" id="KW-1185">Reference proteome</keyword>
<evidence type="ECO:0000313" key="11">
    <source>
        <dbReference type="EMBL" id="KFB78129.1"/>
    </source>
</evidence>
<dbReference type="Pfam" id="PF08245">
    <property type="entry name" value="Mur_ligase_M"/>
    <property type="match status" value="1"/>
</dbReference>
<dbReference type="EMBL" id="JDST02000009">
    <property type="protein sequence ID" value="KFB78129.1"/>
    <property type="molecule type" value="Genomic_DNA"/>
</dbReference>
<protein>
    <recommendedName>
        <fullName evidence="7 8">UDP-N-acetylmuramoylalanine--D-glutamate ligase</fullName>
        <ecNumber evidence="7 8">6.3.2.9</ecNumber>
    </recommendedName>
    <alternativeName>
        <fullName evidence="7">D-glutamic acid-adding enzyme</fullName>
    </alternativeName>
    <alternativeName>
        <fullName evidence="7">UDP-N-acetylmuramoyl-L-alanyl-D-glutamate synthetase</fullName>
    </alternativeName>
</protein>
<name>A0A080MKU5_9PROT</name>
<dbReference type="Proteomes" id="UP000021315">
    <property type="component" value="Unassembled WGS sequence"/>
</dbReference>
<dbReference type="InterPro" id="IPR036565">
    <property type="entry name" value="Mur-like_cat_sf"/>
</dbReference>
<keyword evidence="7 8" id="KW-0573">Peptidoglycan synthesis</keyword>
<dbReference type="Gene3D" id="3.40.1190.10">
    <property type="entry name" value="Mur-like, catalytic domain"/>
    <property type="match status" value="1"/>
</dbReference>
<gene>
    <name evidence="7 11" type="primary">murD</name>
    <name evidence="11" type="ORF">AW06_000520</name>
</gene>
<evidence type="ECO:0000256" key="7">
    <source>
        <dbReference type="HAMAP-Rule" id="MF_00639"/>
    </source>
</evidence>
<dbReference type="PANTHER" id="PTHR43692:SF1">
    <property type="entry name" value="UDP-N-ACETYLMURAMOYLALANINE--D-GLUTAMATE LIGASE"/>
    <property type="match status" value="1"/>
</dbReference>
<comment type="caution">
    <text evidence="11">The sequence shown here is derived from an EMBL/GenBank/DDBJ whole genome shotgun (WGS) entry which is preliminary data.</text>
</comment>
<comment type="catalytic activity">
    <reaction evidence="7 8">
        <text>UDP-N-acetyl-alpha-D-muramoyl-L-alanine + D-glutamate + ATP = UDP-N-acetyl-alpha-D-muramoyl-L-alanyl-D-glutamate + ADP + phosphate + H(+)</text>
        <dbReference type="Rhea" id="RHEA:16429"/>
        <dbReference type="ChEBI" id="CHEBI:15378"/>
        <dbReference type="ChEBI" id="CHEBI:29986"/>
        <dbReference type="ChEBI" id="CHEBI:30616"/>
        <dbReference type="ChEBI" id="CHEBI:43474"/>
        <dbReference type="ChEBI" id="CHEBI:83898"/>
        <dbReference type="ChEBI" id="CHEBI:83900"/>
        <dbReference type="ChEBI" id="CHEBI:456216"/>
        <dbReference type="EC" id="6.3.2.9"/>
    </reaction>
</comment>
<evidence type="ECO:0000313" key="12">
    <source>
        <dbReference type="Proteomes" id="UP000021315"/>
    </source>
</evidence>
<proteinExistence type="inferred from homology"/>
<dbReference type="InterPro" id="IPR036615">
    <property type="entry name" value="Mur_ligase_C_dom_sf"/>
</dbReference>
<dbReference type="InterPro" id="IPR005762">
    <property type="entry name" value="MurD"/>
</dbReference>
<dbReference type="RefSeq" id="WP_034945023.1">
    <property type="nucleotide sequence ID" value="NZ_JDST02000009.1"/>
</dbReference>
<keyword evidence="3 7" id="KW-0963">Cytoplasm</keyword>
<accession>A0A080MKU5</accession>
<feature type="domain" description="Mur ligase C-terminal" evidence="9">
    <location>
        <begin position="314"/>
        <end position="427"/>
    </location>
</feature>
<sequence>MDLRGKRTLVVGLGESGLAMARWLARQGAVVRVADSRETSPRTAALRTAVPEATLFAGQFAPAAFAGVELIAISPGVSRQEPLVQKAVALGVPVVSEIELFACGLRQWSPQAQVIAITGSNGKTTTTALTGALCRAAGRSTAVAGNIGPAALDALMHAIDHNEPPVVWVLELSSFQLEATQTLAAAAATLLNISEDHLDRYNGLDDYANSKMRIFQGGGVMVLNRDDARSLAAASDEREVVTFGLNPPTRRSDYGLVDACIVRGGEQLVKLADLKLVGRHNAANAMAALALCAAIGIEPRSVLPALKAFGGLSHRVEWVAEINGVSYFDDSKGTNVGATLAAIQGLGRSLAIILGGDGKGQDFSPLKTAIDQHARAAALIGRDAPAIAAALQDCRVPWQYCTDMAAAVRWCATHTQIGDAVLLSPACASMDMYRDYAHRAEAFIAAVRAIEKEAA</sequence>
<dbReference type="InterPro" id="IPR013221">
    <property type="entry name" value="Mur_ligase_cen"/>
</dbReference>
<dbReference type="AlphaFoldDB" id="A0A080MKU5"/>
<dbReference type="GO" id="GO:0005524">
    <property type="term" value="F:ATP binding"/>
    <property type="evidence" value="ECO:0007669"/>
    <property type="project" value="UniProtKB-UniRule"/>
</dbReference>
<evidence type="ECO:0000259" key="10">
    <source>
        <dbReference type="Pfam" id="PF08245"/>
    </source>
</evidence>
<evidence type="ECO:0000256" key="3">
    <source>
        <dbReference type="ARBA" id="ARBA00022490"/>
    </source>
</evidence>
<dbReference type="HAMAP" id="MF_00639">
    <property type="entry name" value="MurD"/>
    <property type="match status" value="1"/>
</dbReference>
<feature type="domain" description="Mur ligase central" evidence="10">
    <location>
        <begin position="117"/>
        <end position="291"/>
    </location>
</feature>
<comment type="function">
    <text evidence="7 8">Cell wall formation. Catalyzes the addition of glutamate to the nucleotide precursor UDP-N-acetylmuramoyl-L-alanine (UMA).</text>
</comment>
<dbReference type="GO" id="GO:0009252">
    <property type="term" value="P:peptidoglycan biosynthetic process"/>
    <property type="evidence" value="ECO:0007669"/>
    <property type="project" value="UniProtKB-UniRule"/>
</dbReference>
<keyword evidence="7 8" id="KW-0131">Cell cycle</keyword>